<accession>A0A8J7INT4</accession>
<dbReference type="SUPFAM" id="SSF109604">
    <property type="entry name" value="HD-domain/PDEase-like"/>
    <property type="match status" value="1"/>
</dbReference>
<dbReference type="CDD" id="cd00082">
    <property type="entry name" value="HisKA"/>
    <property type="match status" value="1"/>
</dbReference>
<dbReference type="SMART" id="SM00471">
    <property type="entry name" value="HDc"/>
    <property type="match status" value="1"/>
</dbReference>
<dbReference type="InterPro" id="IPR052340">
    <property type="entry name" value="RNase_Y/CdgJ"/>
</dbReference>
<dbReference type="Proteomes" id="UP000636888">
    <property type="component" value="Unassembled WGS sequence"/>
</dbReference>
<dbReference type="InterPro" id="IPR029016">
    <property type="entry name" value="GAF-like_dom_sf"/>
</dbReference>
<dbReference type="Pfam" id="PF02518">
    <property type="entry name" value="HATPase_c"/>
    <property type="match status" value="1"/>
</dbReference>
<evidence type="ECO:0000259" key="4">
    <source>
        <dbReference type="PROSITE" id="PS50109"/>
    </source>
</evidence>
<dbReference type="SMART" id="SM00387">
    <property type="entry name" value="HATPase_c"/>
    <property type="match status" value="1"/>
</dbReference>
<sequence>MKQIPPAILEAVESVRLSSMPQVLLRFLRLVEDDHASMKQLAKLVGQDPALSARVLTIANSAALRQMTEIKNLEQCMIALGTRLARTIAACLAVQSVFANTSADQQYDLKGFWRHSLWVAEIARQLAVESSYPDVEEAYLAGLLHDVGQLMLLGGVGENYESVLGMSRDESLLQSNEQSMLGTDHAQVGAWLVDQWQLSSFMGDAVLFHHMPAADIAVADRLSRLVWSAHVVVEQGIEPETITPDLHVVAELLEIEHGRGAEIREATSKEVAILAEALGVSVTAEARTLPCLPTTTSFEKKRSKPNHEDPARAGLEAVVRDRAILQPLQQNLAGLVDEAEILLAVRESARILFGTARLAFLVPKEDKKTLCGAEIPGQPEILQRLEIGIAPGKSLAAAAALGEQPRSTFDEERPAAVSLVDVQIARALDSEGLLYIPMRAGSREVGVMAYGLSAAQYGRVKKQLAWMSSFGNSAALSLQSWRDIKDRERAIEEKIHAELEQKARKIAHEAGNPLGIIRNYLKIVKQRLPEESGVGEEMEVLREEVERVSQIIRKLGNKPEAALPAARLDVNAVIEGMLALYGESLFAECGINLEKALTPGLSPIAGDRDSVKQILLNLWKNASEALPEGSSLRVTTKDHVERQGRPFVEIEVSDTGPGLPGDVKQSLFKPLDPNRRQGHSGLGLSIVAELVERLGGEITCHSEVGAGTSFNILLPQAVRE</sequence>
<organism evidence="6 7">
    <name type="scientific">Geomesophilobacter sediminis</name>
    <dbReference type="NCBI Taxonomy" id="2798584"/>
    <lineage>
        <taxon>Bacteria</taxon>
        <taxon>Pseudomonadati</taxon>
        <taxon>Thermodesulfobacteriota</taxon>
        <taxon>Desulfuromonadia</taxon>
        <taxon>Geobacterales</taxon>
        <taxon>Geobacteraceae</taxon>
        <taxon>Geomesophilobacter</taxon>
    </lineage>
</organism>
<evidence type="ECO:0000256" key="1">
    <source>
        <dbReference type="ARBA" id="ARBA00000085"/>
    </source>
</evidence>
<protein>
    <recommendedName>
        <fullName evidence="2">histidine kinase</fullName>
        <ecNumber evidence="2">2.7.13.3</ecNumber>
    </recommendedName>
</protein>
<feature type="domain" description="Histidine kinase" evidence="4">
    <location>
        <begin position="505"/>
        <end position="718"/>
    </location>
</feature>
<evidence type="ECO:0000256" key="2">
    <source>
        <dbReference type="ARBA" id="ARBA00012438"/>
    </source>
</evidence>
<dbReference type="SUPFAM" id="SSF55781">
    <property type="entry name" value="GAF domain-like"/>
    <property type="match status" value="1"/>
</dbReference>
<dbReference type="Gene3D" id="3.30.450.40">
    <property type="match status" value="1"/>
</dbReference>
<dbReference type="Gene3D" id="1.10.3210.10">
    <property type="entry name" value="Hypothetical protein af1432"/>
    <property type="match status" value="1"/>
</dbReference>
<keyword evidence="3" id="KW-0597">Phosphoprotein</keyword>
<dbReference type="InterPro" id="IPR003607">
    <property type="entry name" value="HD/PDEase_dom"/>
</dbReference>
<dbReference type="EMBL" id="JAEMHM010000003">
    <property type="protein sequence ID" value="MBJ6723814.1"/>
    <property type="molecule type" value="Genomic_DNA"/>
</dbReference>
<dbReference type="PROSITE" id="PS51833">
    <property type="entry name" value="HDOD"/>
    <property type="match status" value="1"/>
</dbReference>
<dbReference type="EC" id="2.7.13.3" evidence="2"/>
<dbReference type="PANTHER" id="PTHR33525">
    <property type="match status" value="1"/>
</dbReference>
<dbReference type="PRINTS" id="PR00344">
    <property type="entry name" value="BCTRLSENSOR"/>
</dbReference>
<dbReference type="Pfam" id="PF08668">
    <property type="entry name" value="HDOD"/>
    <property type="match status" value="1"/>
</dbReference>
<dbReference type="Gene3D" id="3.30.565.10">
    <property type="entry name" value="Histidine kinase-like ATPase, C-terminal domain"/>
    <property type="match status" value="1"/>
</dbReference>
<comment type="catalytic activity">
    <reaction evidence="1">
        <text>ATP + protein L-histidine = ADP + protein N-phospho-L-histidine.</text>
        <dbReference type="EC" id="2.7.13.3"/>
    </reaction>
</comment>
<dbReference type="InterPro" id="IPR004358">
    <property type="entry name" value="Sig_transdc_His_kin-like_C"/>
</dbReference>
<evidence type="ECO:0000259" key="5">
    <source>
        <dbReference type="PROSITE" id="PS51833"/>
    </source>
</evidence>
<dbReference type="PROSITE" id="PS50109">
    <property type="entry name" value="HIS_KIN"/>
    <property type="match status" value="1"/>
</dbReference>
<dbReference type="InterPro" id="IPR036890">
    <property type="entry name" value="HATPase_C_sf"/>
</dbReference>
<evidence type="ECO:0000313" key="7">
    <source>
        <dbReference type="Proteomes" id="UP000636888"/>
    </source>
</evidence>
<dbReference type="AlphaFoldDB" id="A0A8J7INT4"/>
<reference evidence="6" key="1">
    <citation type="submission" date="2020-12" db="EMBL/GenBank/DDBJ databases">
        <title>Geomonas sp. Red875, isolated from river sediment.</title>
        <authorList>
            <person name="Xu Z."/>
            <person name="Zhang Z."/>
            <person name="Masuda Y."/>
            <person name="Itoh H."/>
            <person name="Senoo K."/>
        </authorList>
    </citation>
    <scope>NUCLEOTIDE SEQUENCE</scope>
    <source>
        <strain evidence="6">Red875</strain>
    </source>
</reference>
<dbReference type="InterPro" id="IPR003594">
    <property type="entry name" value="HATPase_dom"/>
</dbReference>
<proteinExistence type="predicted"/>
<dbReference type="SUPFAM" id="SSF55874">
    <property type="entry name" value="ATPase domain of HSP90 chaperone/DNA topoisomerase II/histidine kinase"/>
    <property type="match status" value="1"/>
</dbReference>
<comment type="caution">
    <text evidence="6">The sequence shown here is derived from an EMBL/GenBank/DDBJ whole genome shotgun (WGS) entry which is preliminary data.</text>
</comment>
<evidence type="ECO:0000313" key="6">
    <source>
        <dbReference type="EMBL" id="MBJ6723814.1"/>
    </source>
</evidence>
<evidence type="ECO:0000256" key="3">
    <source>
        <dbReference type="ARBA" id="ARBA00022553"/>
    </source>
</evidence>
<dbReference type="InterPro" id="IPR013976">
    <property type="entry name" value="HDOD"/>
</dbReference>
<dbReference type="PANTHER" id="PTHR33525:SF3">
    <property type="entry name" value="RIBONUCLEASE Y"/>
    <property type="match status" value="1"/>
</dbReference>
<dbReference type="RefSeq" id="WP_199382660.1">
    <property type="nucleotide sequence ID" value="NZ_JAEMHM010000003.1"/>
</dbReference>
<keyword evidence="7" id="KW-1185">Reference proteome</keyword>
<dbReference type="GO" id="GO:0000155">
    <property type="term" value="F:phosphorelay sensor kinase activity"/>
    <property type="evidence" value="ECO:0007669"/>
    <property type="project" value="InterPro"/>
</dbReference>
<gene>
    <name evidence="6" type="ORF">JFN93_03755</name>
</gene>
<dbReference type="Gene3D" id="1.10.287.130">
    <property type="match status" value="1"/>
</dbReference>
<name>A0A8J7INT4_9BACT</name>
<feature type="domain" description="HDOD" evidence="5">
    <location>
        <begin position="17"/>
        <end position="212"/>
    </location>
</feature>
<dbReference type="InterPro" id="IPR003661">
    <property type="entry name" value="HisK_dim/P_dom"/>
</dbReference>
<dbReference type="CDD" id="cd00077">
    <property type="entry name" value="HDc"/>
    <property type="match status" value="1"/>
</dbReference>
<dbReference type="InterPro" id="IPR005467">
    <property type="entry name" value="His_kinase_dom"/>
</dbReference>